<dbReference type="RefSeq" id="WP_265268687.1">
    <property type="nucleotide sequence ID" value="NZ_JANFAU010000004.1"/>
</dbReference>
<dbReference type="EMBL" id="JANFAV010000004">
    <property type="protein sequence ID" value="MCW6534895.1"/>
    <property type="molecule type" value="Genomic_DNA"/>
</dbReference>
<dbReference type="InterPro" id="IPR014922">
    <property type="entry name" value="YdhG-like"/>
</dbReference>
<dbReference type="Pfam" id="PF08818">
    <property type="entry name" value="DUF1801"/>
    <property type="match status" value="1"/>
</dbReference>
<dbReference type="AlphaFoldDB" id="A0AA41Z7D9"/>
<sequence>MDALFRFPTAGRRDPAVEAWFAGGDALRGLAEPWFERLRACGPDVRELIHDARPTACAGDAAFAYVDAYAEHANIGFFFGAFLDDPAGLLEGAGKRMRHVKLRVGRMPDEAALDRLVAAAYRDIRRRLDAAGG</sequence>
<evidence type="ECO:0000313" key="3">
    <source>
        <dbReference type="Proteomes" id="UP001165565"/>
    </source>
</evidence>
<gene>
    <name evidence="2" type="ORF">NEE01_08870</name>
</gene>
<comment type="caution">
    <text evidence="2">The sequence shown here is derived from an EMBL/GenBank/DDBJ whole genome shotgun (WGS) entry which is preliminary data.</text>
</comment>
<organism evidence="2 3">
    <name type="scientific">Sphingomonas lycopersici</name>
    <dbReference type="NCBI Taxonomy" id="2951807"/>
    <lineage>
        <taxon>Bacteria</taxon>
        <taxon>Pseudomonadati</taxon>
        <taxon>Pseudomonadota</taxon>
        <taxon>Alphaproteobacteria</taxon>
        <taxon>Sphingomonadales</taxon>
        <taxon>Sphingomonadaceae</taxon>
        <taxon>Sphingomonas</taxon>
    </lineage>
</organism>
<dbReference type="SUPFAM" id="SSF159888">
    <property type="entry name" value="YdhG-like"/>
    <property type="match status" value="1"/>
</dbReference>
<proteinExistence type="predicted"/>
<evidence type="ECO:0000259" key="1">
    <source>
        <dbReference type="Pfam" id="PF08818"/>
    </source>
</evidence>
<dbReference type="Proteomes" id="UP001165565">
    <property type="component" value="Unassembled WGS sequence"/>
</dbReference>
<accession>A0AA41Z7D9</accession>
<name>A0AA41Z7D9_9SPHN</name>
<feature type="domain" description="YdhG-like" evidence="1">
    <location>
        <begin position="44"/>
        <end position="120"/>
    </location>
</feature>
<evidence type="ECO:0000313" key="2">
    <source>
        <dbReference type="EMBL" id="MCW6534895.1"/>
    </source>
</evidence>
<keyword evidence="3" id="KW-1185">Reference proteome</keyword>
<protein>
    <submittedName>
        <fullName evidence="2">DUF1801 domain-containing protein</fullName>
    </submittedName>
</protein>
<reference evidence="2" key="1">
    <citation type="submission" date="2022-06" db="EMBL/GenBank/DDBJ databases">
        <title>Sphingomonas sp. nov. isolated from rhizosphere soil of tomato.</title>
        <authorList>
            <person name="Dong H."/>
            <person name="Gao R."/>
        </authorList>
    </citation>
    <scope>NUCLEOTIDE SEQUENCE</scope>
    <source>
        <strain evidence="2">MMSM24</strain>
    </source>
</reference>